<reference evidence="1" key="1">
    <citation type="submission" date="2020-06" db="EMBL/GenBank/DDBJ databases">
        <authorList>
            <person name="Li T."/>
            <person name="Hu X."/>
            <person name="Zhang T."/>
            <person name="Song X."/>
            <person name="Zhang H."/>
            <person name="Dai N."/>
            <person name="Sheng W."/>
            <person name="Hou X."/>
            <person name="Wei L."/>
        </authorList>
    </citation>
    <scope>NUCLEOTIDE SEQUENCE</scope>
    <source>
        <strain evidence="1">KEN8</strain>
        <tissue evidence="1">Leaf</tissue>
    </source>
</reference>
<sequence length="270" mass="30360">MISTLLRSGPFFHHSRSNVGTRMYLPSATVAANAPAVAVKSIALKKVSPTEWTVVQRLPKNNPKHQQVAEVEQQLDTEYEEYVGETFEIEVAVEYALAHTRAKEADLALQVAQNHLKSDPGDAAVRDSLGDLRKKAVFLAEAMTHFYYQYTKIHFLKQGTEAPSSSMTWAVIDFFRSERMLRQLNHTIIALVPKSEHSPSVADYRPISCYNVIYKVITNIIADCLPPTLEHLTDSSQATFVGPKHHKQYFLGSRNGSTVLEEADFTSLYY</sequence>
<reference evidence="1" key="2">
    <citation type="journal article" date="2024" name="Plant">
        <title>Genomic evolution and insights into agronomic trait innovations of Sesamum species.</title>
        <authorList>
            <person name="Miao H."/>
            <person name="Wang L."/>
            <person name="Qu L."/>
            <person name="Liu H."/>
            <person name="Sun Y."/>
            <person name="Le M."/>
            <person name="Wang Q."/>
            <person name="Wei S."/>
            <person name="Zheng Y."/>
            <person name="Lin W."/>
            <person name="Duan Y."/>
            <person name="Cao H."/>
            <person name="Xiong S."/>
            <person name="Wang X."/>
            <person name="Wei L."/>
            <person name="Li C."/>
            <person name="Ma Q."/>
            <person name="Ju M."/>
            <person name="Zhao R."/>
            <person name="Li G."/>
            <person name="Mu C."/>
            <person name="Tian Q."/>
            <person name="Mei H."/>
            <person name="Zhang T."/>
            <person name="Gao T."/>
            <person name="Zhang H."/>
        </authorList>
    </citation>
    <scope>NUCLEOTIDE SEQUENCE</scope>
    <source>
        <strain evidence="1">KEN8</strain>
    </source>
</reference>
<evidence type="ECO:0000313" key="1">
    <source>
        <dbReference type="EMBL" id="KAL0318271.1"/>
    </source>
</evidence>
<organism evidence="1">
    <name type="scientific">Sesamum calycinum</name>
    <dbReference type="NCBI Taxonomy" id="2727403"/>
    <lineage>
        <taxon>Eukaryota</taxon>
        <taxon>Viridiplantae</taxon>
        <taxon>Streptophyta</taxon>
        <taxon>Embryophyta</taxon>
        <taxon>Tracheophyta</taxon>
        <taxon>Spermatophyta</taxon>
        <taxon>Magnoliopsida</taxon>
        <taxon>eudicotyledons</taxon>
        <taxon>Gunneridae</taxon>
        <taxon>Pentapetalae</taxon>
        <taxon>asterids</taxon>
        <taxon>lamiids</taxon>
        <taxon>Lamiales</taxon>
        <taxon>Pedaliaceae</taxon>
        <taxon>Sesamum</taxon>
    </lineage>
</organism>
<accession>A0AAW2LGV7</accession>
<protein>
    <submittedName>
        <fullName evidence="1">Uncharacterized protein</fullName>
    </submittedName>
</protein>
<gene>
    <name evidence="1" type="ORF">Scaly_2848500</name>
</gene>
<proteinExistence type="predicted"/>
<dbReference type="EMBL" id="JACGWM010000018">
    <property type="protein sequence ID" value="KAL0318271.1"/>
    <property type="molecule type" value="Genomic_DNA"/>
</dbReference>
<name>A0AAW2LGV7_9LAMI</name>
<comment type="caution">
    <text evidence="1">The sequence shown here is derived from an EMBL/GenBank/DDBJ whole genome shotgun (WGS) entry which is preliminary data.</text>
</comment>
<dbReference type="AlphaFoldDB" id="A0AAW2LGV7"/>